<dbReference type="Pfam" id="PF13007">
    <property type="entry name" value="LZ_Tnp_IS66"/>
    <property type="match status" value="1"/>
</dbReference>
<evidence type="ECO:0000313" key="5">
    <source>
        <dbReference type="Proteomes" id="UP000251558"/>
    </source>
</evidence>
<keyword evidence="5" id="KW-1185">Reference proteome</keyword>
<dbReference type="EMBL" id="QMBP01000029">
    <property type="protein sequence ID" value="RAZ83064.1"/>
    <property type="molecule type" value="Genomic_DNA"/>
</dbReference>
<dbReference type="PANTHER" id="PTHR33678:SF1">
    <property type="entry name" value="BLL1576 PROTEIN"/>
    <property type="match status" value="1"/>
</dbReference>
<reference evidence="5" key="1">
    <citation type="submission" date="2018-06" db="EMBL/GenBank/DDBJ databases">
        <authorList>
            <person name="Helene L.C."/>
            <person name="Dall'Agnol R."/>
            <person name="Delamuta J.R."/>
            <person name="Hungria M."/>
        </authorList>
    </citation>
    <scope>NUCLEOTIDE SEQUENCE [LARGE SCALE GENOMIC DNA]</scope>
    <source>
        <strain evidence="5">AC99b</strain>
    </source>
</reference>
<reference evidence="4 5" key="2">
    <citation type="submission" date="2018-07" db="EMBL/GenBank/DDBJ databases">
        <title>Diversity of Mesorhizobium strains in Brazil.</title>
        <authorList>
            <person name="Helene L.C.F."/>
            <person name="Dall'Agnol R."/>
            <person name="Delamuta J.R.M."/>
            <person name="Hungria M."/>
        </authorList>
    </citation>
    <scope>NUCLEOTIDE SEQUENCE [LARGE SCALE GENOMIC DNA]</scope>
    <source>
        <strain evidence="4 5">AC99b</strain>
    </source>
</reference>
<dbReference type="AlphaFoldDB" id="A0A330H9M2"/>
<dbReference type="Pfam" id="PF13005">
    <property type="entry name" value="zf-IS66"/>
    <property type="match status" value="1"/>
</dbReference>
<dbReference type="InterPro" id="IPR004291">
    <property type="entry name" value="Transposase_IS66_central"/>
</dbReference>
<evidence type="ECO:0000259" key="2">
    <source>
        <dbReference type="Pfam" id="PF13005"/>
    </source>
</evidence>
<dbReference type="InterPro" id="IPR024474">
    <property type="entry name" value="Znf_dom_IS66"/>
</dbReference>
<dbReference type="PANTHER" id="PTHR33678">
    <property type="entry name" value="BLL1576 PROTEIN"/>
    <property type="match status" value="1"/>
</dbReference>
<dbReference type="InterPro" id="IPR052344">
    <property type="entry name" value="Transposase-related"/>
</dbReference>
<feature type="domain" description="Transposase IS66 zinc-finger binding" evidence="2">
    <location>
        <begin position="120"/>
        <end position="164"/>
    </location>
</feature>
<name>A0A330H9M2_9HYPH</name>
<comment type="caution">
    <text evidence="4">The sequence shown here is derived from an EMBL/GenBank/DDBJ whole genome shotgun (WGS) entry which is preliminary data.</text>
</comment>
<accession>A0A330H9M2</accession>
<dbReference type="Pfam" id="PF03050">
    <property type="entry name" value="DDE_Tnp_IS66"/>
    <property type="match status" value="1"/>
</dbReference>
<sequence length="549" mass="60670">MSLATAELPSDPDALRAFAAALQAELYAKTLHIEKLKAQLATLRRARFGQSSEKLDRQIDLLELIIGDLEEAEAASEARHDATAAMPGAMPAPIRPQRVGNRRPLPDHLPREVITHAGVCACPACGSERLRRISDDEREVLEYVPSHFKVVVHVRPKLSCRDCEAITQPTMPSLPIERGRPGQGLIAHVLVSKYCDHLPLNRQSGIYAREGVDLDRSTLADWVGRAAWLVAPVAERIGDYARAGPAIHADDTPIPVQDPGRGRTKSGRLWVVVRDEGTWGSPNPPAAFYRYSPDRKGEHAQVLLAPASGFLHADAYAGFDKLYEPDPITGHQRLEPVACWAHARRELFDEHAKTKSPIARQALDKIGAIFTVERDINGRSAEVRLAVRQAQSVPLLADLKDYLEASLGRISRKGDLAKAIRYSLNRWKALCRFTQDGRLEMTNNAAERAIRPLTLPPIRHQTGGLTVAAITRVYTLPLAAEMLGEDAELLWEVYVDMEPEDGCLWVCGPDDQQIPAFTDFGLECLTDFIREHKANRGRVKMMAGKSPGS</sequence>
<proteinExistence type="predicted"/>
<feature type="domain" description="Transposase IS66 central" evidence="1">
    <location>
        <begin position="179"/>
        <end position="455"/>
    </location>
</feature>
<feature type="domain" description="Transposase TnpC homeodomain" evidence="3">
    <location>
        <begin position="36"/>
        <end position="114"/>
    </location>
</feature>
<dbReference type="OrthoDB" id="9800877at2"/>
<evidence type="ECO:0000259" key="3">
    <source>
        <dbReference type="Pfam" id="PF13007"/>
    </source>
</evidence>
<evidence type="ECO:0000313" key="4">
    <source>
        <dbReference type="EMBL" id="RAZ83064.1"/>
    </source>
</evidence>
<gene>
    <name evidence="4" type="ORF">DPM33_33595</name>
</gene>
<evidence type="ECO:0000259" key="1">
    <source>
        <dbReference type="Pfam" id="PF03050"/>
    </source>
</evidence>
<dbReference type="Proteomes" id="UP000251558">
    <property type="component" value="Unassembled WGS sequence"/>
</dbReference>
<organism evidence="4 5">
    <name type="scientific">Mesorhizobium hawassense</name>
    <dbReference type="NCBI Taxonomy" id="1209954"/>
    <lineage>
        <taxon>Bacteria</taxon>
        <taxon>Pseudomonadati</taxon>
        <taxon>Pseudomonadota</taxon>
        <taxon>Alphaproteobacteria</taxon>
        <taxon>Hyphomicrobiales</taxon>
        <taxon>Phyllobacteriaceae</taxon>
        <taxon>Mesorhizobium</taxon>
    </lineage>
</organism>
<dbReference type="RefSeq" id="WP_112101644.1">
    <property type="nucleotide sequence ID" value="NZ_QMBP01000029.1"/>
</dbReference>
<dbReference type="NCBIfam" id="NF033517">
    <property type="entry name" value="transpos_IS66"/>
    <property type="match status" value="1"/>
</dbReference>
<protein>
    <submittedName>
        <fullName evidence="4">IS66 family transposase</fullName>
    </submittedName>
</protein>
<dbReference type="InterPro" id="IPR024463">
    <property type="entry name" value="Transposase_TnpC_homeodom"/>
</dbReference>